<dbReference type="PANTHER" id="PTHR47962:SF5">
    <property type="entry name" value="ATP-DEPENDENT HELICASE LHR-RELATED"/>
    <property type="match status" value="1"/>
</dbReference>
<dbReference type="Pfam" id="PF00270">
    <property type="entry name" value="DEAD"/>
    <property type="match status" value="1"/>
</dbReference>
<dbReference type="RefSeq" id="WP_077965170.1">
    <property type="nucleotide sequence ID" value="NZ_CP045178.1"/>
</dbReference>
<comment type="caution">
    <text evidence="5">The sequence shown here is derived from an EMBL/GenBank/DDBJ whole genome shotgun (WGS) entry which is preliminary data.</text>
</comment>
<dbReference type="OrthoDB" id="9815222at2"/>
<keyword evidence="5" id="KW-0378">Hydrolase</keyword>
<dbReference type="Proteomes" id="UP000190539">
    <property type="component" value="Unassembled WGS sequence"/>
</dbReference>
<dbReference type="InterPro" id="IPR011545">
    <property type="entry name" value="DEAD/DEAH_box_helicase_dom"/>
</dbReference>
<reference evidence="5 6" key="1">
    <citation type="submission" date="2017-02" db="EMBL/GenBank/DDBJ databases">
        <title>Draft Genome Sequence of Streptomyces tsukubaensis F601, a Producer of the immunosuppressant tacrolimus FK506.</title>
        <authorList>
            <person name="Zong G."/>
            <person name="Zhong C."/>
            <person name="Fu J."/>
            <person name="Qin R."/>
            <person name="Cao G."/>
        </authorList>
    </citation>
    <scope>NUCLEOTIDE SEQUENCE [LARGE SCALE GENOMIC DNA]</scope>
    <source>
        <strain evidence="5 6">F601</strain>
    </source>
</reference>
<dbReference type="SUPFAM" id="SSF52540">
    <property type="entry name" value="P-loop containing nucleoside triphosphate hydrolases"/>
    <property type="match status" value="1"/>
</dbReference>
<dbReference type="Pfam" id="PF00271">
    <property type="entry name" value="Helicase_C"/>
    <property type="match status" value="1"/>
</dbReference>
<accession>A0A1V4AF13</accession>
<dbReference type="PROSITE" id="PS51192">
    <property type="entry name" value="HELICASE_ATP_BIND_1"/>
    <property type="match status" value="1"/>
</dbReference>
<dbReference type="GO" id="GO:0005524">
    <property type="term" value="F:ATP binding"/>
    <property type="evidence" value="ECO:0007669"/>
    <property type="project" value="UniProtKB-KW"/>
</dbReference>
<keyword evidence="5" id="KW-0347">Helicase</keyword>
<dbReference type="PANTHER" id="PTHR47962">
    <property type="entry name" value="ATP-DEPENDENT HELICASE LHR-RELATED-RELATED"/>
    <property type="match status" value="1"/>
</dbReference>
<dbReference type="InterPro" id="IPR027417">
    <property type="entry name" value="P-loop_NTPase"/>
</dbReference>
<dbReference type="AlphaFoldDB" id="A0A1V4AF13"/>
<sequence length="715" mass="78224">MTGTDPIDRLDPVLLHHIVNSLGWPGLRPLQAASIGPLLDGEDAVLLAPTAGGKTEAAAFPLLTAMARDGWSGTSVLYLTPLRALLNNLQPRLHAYAQWLGRTAALWHGDTAEAERRRLRREPPDILLTTPESLEAQLISAKTDHALLLGGVRAVVVDEVHSFAGDDRGWHLLAILERLQRLTGRPLQRIGLSATVGNPTELLAWLQGSGRDRVPGRVIAPDIRIGPVATKSGDGPPPDGPPPGDVELDYVGSLSNAATVISALHRGEKRLVFCESRRQVEELGQALRARGVTVFLSHSSLSAAERHRSEEAFAQARDCVIVATSTLELGIDVGDLDRVIQIDSPSSVASFLQRVGRTGRRPGSTRNCLFLTTSHESLLQAAGLLTLWGRHWVEPIAAPPGPHHLVAQQLLAMTLQRHKLPAADWHEEWNGLTPFDASARPVLDHLLTEGFLEQDSGVYFIGVQAEKRFGRRHFMDLTASFTAPPQFTVLNGRAEIGHTDPALLVEEHEGPLRLLLAGRSWQVTYVDWRRHRVFVEAAESGGVAKWQTGTARGLPYELTQAMREVLLGADPEVGLTRRAQAALVELRETDGRFTNSEATLITRHGRDVRWWTWAGFRANATLAAWLADAVDPLQRPADAYVRLRHDLTREEWGRARRTPRQENLPHVSTAAVRGLKFSAALPEDLATRVLAARIGDTGGALAALSQPTRWAPEPV</sequence>
<proteinExistence type="predicted"/>
<organism evidence="5 6">
    <name type="scientific">Streptomyces tsukubensis</name>
    <dbReference type="NCBI Taxonomy" id="83656"/>
    <lineage>
        <taxon>Bacteria</taxon>
        <taxon>Bacillati</taxon>
        <taxon>Actinomycetota</taxon>
        <taxon>Actinomycetes</taxon>
        <taxon>Kitasatosporales</taxon>
        <taxon>Streptomycetaceae</taxon>
        <taxon>Streptomyces</taxon>
    </lineage>
</organism>
<dbReference type="SMART" id="SM00487">
    <property type="entry name" value="DEXDc"/>
    <property type="match status" value="1"/>
</dbReference>
<dbReference type="GO" id="GO:0004386">
    <property type="term" value="F:helicase activity"/>
    <property type="evidence" value="ECO:0007669"/>
    <property type="project" value="UniProtKB-KW"/>
</dbReference>
<name>A0A1V4AF13_9ACTN</name>
<dbReference type="InterPro" id="IPR052511">
    <property type="entry name" value="ATP-dep_Helicase"/>
</dbReference>
<dbReference type="PROSITE" id="PS51194">
    <property type="entry name" value="HELICASE_CTER"/>
    <property type="match status" value="1"/>
</dbReference>
<evidence type="ECO:0000256" key="1">
    <source>
        <dbReference type="ARBA" id="ARBA00022741"/>
    </source>
</evidence>
<evidence type="ECO:0000313" key="5">
    <source>
        <dbReference type="EMBL" id="OON82408.1"/>
    </source>
</evidence>
<evidence type="ECO:0000259" key="3">
    <source>
        <dbReference type="PROSITE" id="PS51192"/>
    </source>
</evidence>
<keyword evidence="2" id="KW-0067">ATP-binding</keyword>
<protein>
    <submittedName>
        <fullName evidence="5">ATP-dependent helicase</fullName>
    </submittedName>
</protein>
<dbReference type="Gene3D" id="3.40.50.300">
    <property type="entry name" value="P-loop containing nucleotide triphosphate hydrolases"/>
    <property type="match status" value="2"/>
</dbReference>
<dbReference type="InterPro" id="IPR001650">
    <property type="entry name" value="Helicase_C-like"/>
</dbReference>
<evidence type="ECO:0000313" key="6">
    <source>
        <dbReference type="Proteomes" id="UP000190539"/>
    </source>
</evidence>
<keyword evidence="6" id="KW-1185">Reference proteome</keyword>
<feature type="domain" description="Helicase C-terminal" evidence="4">
    <location>
        <begin position="256"/>
        <end position="414"/>
    </location>
</feature>
<dbReference type="SMART" id="SM00490">
    <property type="entry name" value="HELICc"/>
    <property type="match status" value="1"/>
</dbReference>
<evidence type="ECO:0000256" key="2">
    <source>
        <dbReference type="ARBA" id="ARBA00022840"/>
    </source>
</evidence>
<dbReference type="EMBL" id="MVFC01000002">
    <property type="protein sequence ID" value="OON82408.1"/>
    <property type="molecule type" value="Genomic_DNA"/>
</dbReference>
<feature type="domain" description="Helicase ATP-binding" evidence="3">
    <location>
        <begin position="35"/>
        <end position="214"/>
    </location>
</feature>
<dbReference type="GO" id="GO:0003677">
    <property type="term" value="F:DNA binding"/>
    <property type="evidence" value="ECO:0007669"/>
    <property type="project" value="TreeGrafter"/>
</dbReference>
<evidence type="ECO:0000259" key="4">
    <source>
        <dbReference type="PROSITE" id="PS51194"/>
    </source>
</evidence>
<dbReference type="STRING" id="83656.B1H18_03155"/>
<dbReference type="InterPro" id="IPR014001">
    <property type="entry name" value="Helicase_ATP-bd"/>
</dbReference>
<gene>
    <name evidence="5" type="ORF">B1H18_03155</name>
</gene>
<dbReference type="GO" id="GO:0016887">
    <property type="term" value="F:ATP hydrolysis activity"/>
    <property type="evidence" value="ECO:0007669"/>
    <property type="project" value="TreeGrafter"/>
</dbReference>
<keyword evidence="1" id="KW-0547">Nucleotide-binding</keyword>